<dbReference type="InterPro" id="IPR007492">
    <property type="entry name" value="LytTR_DNA-bd_dom"/>
</dbReference>
<dbReference type="EMBL" id="SLWO01000004">
    <property type="protein sequence ID" value="TCO25233.1"/>
    <property type="molecule type" value="Genomic_DNA"/>
</dbReference>
<evidence type="ECO:0000313" key="4">
    <source>
        <dbReference type="EMBL" id="GGE47053.1"/>
    </source>
</evidence>
<dbReference type="Gene3D" id="2.40.50.1020">
    <property type="entry name" value="LytTr DNA-binding domain"/>
    <property type="match status" value="1"/>
</dbReference>
<dbReference type="SMART" id="SM00850">
    <property type="entry name" value="LytTR"/>
    <property type="match status" value="1"/>
</dbReference>
<dbReference type="SMART" id="SM00448">
    <property type="entry name" value="REC"/>
    <property type="match status" value="1"/>
</dbReference>
<accession>A0A4R2HE73</accession>
<dbReference type="SUPFAM" id="SSF52172">
    <property type="entry name" value="CheY-like"/>
    <property type="match status" value="1"/>
</dbReference>
<feature type="modified residue" description="4-aspartylphosphate" evidence="1">
    <location>
        <position position="56"/>
    </location>
</feature>
<keyword evidence="4" id="KW-0238">DNA-binding</keyword>
<dbReference type="PROSITE" id="PS50110">
    <property type="entry name" value="RESPONSE_REGULATORY"/>
    <property type="match status" value="1"/>
</dbReference>
<dbReference type="Pfam" id="PF04397">
    <property type="entry name" value="LytTR"/>
    <property type="match status" value="1"/>
</dbReference>
<evidence type="ECO:0000313" key="5">
    <source>
        <dbReference type="EMBL" id="TCO25233.1"/>
    </source>
</evidence>
<comment type="caution">
    <text evidence="5">The sequence shown here is derived from an EMBL/GenBank/DDBJ whole genome shotgun (WGS) entry which is preliminary data.</text>
</comment>
<organism evidence="5 6">
    <name type="scientific">Pedobacter psychrotolerans</name>
    <dbReference type="NCBI Taxonomy" id="1843235"/>
    <lineage>
        <taxon>Bacteria</taxon>
        <taxon>Pseudomonadati</taxon>
        <taxon>Bacteroidota</taxon>
        <taxon>Sphingobacteriia</taxon>
        <taxon>Sphingobacteriales</taxon>
        <taxon>Sphingobacteriaceae</taxon>
        <taxon>Pedobacter</taxon>
    </lineage>
</organism>
<evidence type="ECO:0000313" key="7">
    <source>
        <dbReference type="Proteomes" id="UP000622648"/>
    </source>
</evidence>
<dbReference type="EMBL" id="BMJO01000002">
    <property type="protein sequence ID" value="GGE47053.1"/>
    <property type="molecule type" value="Genomic_DNA"/>
</dbReference>
<proteinExistence type="predicted"/>
<reference evidence="4" key="1">
    <citation type="journal article" date="2014" name="Int. J. Syst. Evol. Microbiol.">
        <title>Complete genome of a new Firmicutes species belonging to the dominant human colonic microbiota ('Ruminococcus bicirculans') reveals two chromosomes and a selective capacity to utilize plant glucans.</title>
        <authorList>
            <consortium name="NISC Comparative Sequencing Program"/>
            <person name="Wegmann U."/>
            <person name="Louis P."/>
            <person name="Goesmann A."/>
            <person name="Henrissat B."/>
            <person name="Duncan S.H."/>
            <person name="Flint H.J."/>
        </authorList>
    </citation>
    <scope>NUCLEOTIDE SEQUENCE</scope>
    <source>
        <strain evidence="4">CGMCC 1.15644</strain>
    </source>
</reference>
<dbReference type="Proteomes" id="UP000622648">
    <property type="component" value="Unassembled WGS sequence"/>
</dbReference>
<protein>
    <submittedName>
        <fullName evidence="4">DNA-binding response regulator</fullName>
    </submittedName>
    <submittedName>
        <fullName evidence="5">LytTR family two component transcriptional regulator</fullName>
    </submittedName>
</protein>
<dbReference type="AlphaFoldDB" id="A0A4R2HE73"/>
<dbReference type="Proteomes" id="UP000295684">
    <property type="component" value="Unassembled WGS sequence"/>
</dbReference>
<dbReference type="GO" id="GO:0000156">
    <property type="term" value="F:phosphorelay response regulator activity"/>
    <property type="evidence" value="ECO:0007669"/>
    <property type="project" value="InterPro"/>
</dbReference>
<feature type="domain" description="Response regulatory" evidence="2">
    <location>
        <begin position="3"/>
        <end position="117"/>
    </location>
</feature>
<dbReference type="RefSeq" id="WP_132532814.1">
    <property type="nucleotide sequence ID" value="NZ_BMJO01000002.1"/>
</dbReference>
<keyword evidence="7" id="KW-1185">Reference proteome</keyword>
<dbReference type="InterPro" id="IPR001789">
    <property type="entry name" value="Sig_transdc_resp-reg_receiver"/>
</dbReference>
<dbReference type="InterPro" id="IPR046947">
    <property type="entry name" value="LytR-like"/>
</dbReference>
<dbReference type="GO" id="GO:0003677">
    <property type="term" value="F:DNA binding"/>
    <property type="evidence" value="ECO:0007669"/>
    <property type="project" value="UniProtKB-KW"/>
</dbReference>
<dbReference type="InterPro" id="IPR011006">
    <property type="entry name" value="CheY-like_superfamily"/>
</dbReference>
<sequence length="235" mass="27361">MFTCAVVDDDYSSLELISEYIQLHPNVKLVKMFSDPLLCLKGVNESLRPIDILFVDIEMPNINGIELARLVRHKVKTLIFTSAHTKYAFDSYEVKADAYLLKPFSYLKFSQTVDEVLQEEKINFKQYITHDFILIKSKRYNAKYTKVYLSSIIAIESQNQEVKICTSDDVIFANHSLSGILKLLEQTDNFVQVHKSFVISQNHIKGIERKYVLLTNNLKIPIGRKYKEFYDKIFK</sequence>
<dbReference type="Gene3D" id="3.40.50.2300">
    <property type="match status" value="1"/>
</dbReference>
<dbReference type="PANTHER" id="PTHR37299">
    <property type="entry name" value="TRANSCRIPTIONAL REGULATOR-RELATED"/>
    <property type="match status" value="1"/>
</dbReference>
<evidence type="ECO:0000259" key="2">
    <source>
        <dbReference type="PROSITE" id="PS50110"/>
    </source>
</evidence>
<feature type="domain" description="HTH LytTR-type" evidence="3">
    <location>
        <begin position="152"/>
        <end position="235"/>
    </location>
</feature>
<evidence type="ECO:0000256" key="1">
    <source>
        <dbReference type="PROSITE-ProRule" id="PRU00169"/>
    </source>
</evidence>
<name>A0A4R2HE73_9SPHI</name>
<reference evidence="4" key="4">
    <citation type="submission" date="2024-05" db="EMBL/GenBank/DDBJ databases">
        <authorList>
            <person name="Sun Q."/>
            <person name="Zhou Y."/>
        </authorList>
    </citation>
    <scope>NUCLEOTIDE SEQUENCE</scope>
    <source>
        <strain evidence="4">CGMCC 1.15644</strain>
    </source>
</reference>
<dbReference type="PANTHER" id="PTHR37299:SF1">
    <property type="entry name" value="STAGE 0 SPORULATION PROTEIN A HOMOLOG"/>
    <property type="match status" value="1"/>
</dbReference>
<dbReference type="PROSITE" id="PS50930">
    <property type="entry name" value="HTH_LYTTR"/>
    <property type="match status" value="1"/>
</dbReference>
<evidence type="ECO:0000259" key="3">
    <source>
        <dbReference type="PROSITE" id="PS50930"/>
    </source>
</evidence>
<evidence type="ECO:0000313" key="6">
    <source>
        <dbReference type="Proteomes" id="UP000295684"/>
    </source>
</evidence>
<keyword evidence="1" id="KW-0597">Phosphoprotein</keyword>
<reference evidence="5 6" key="3">
    <citation type="submission" date="2019-03" db="EMBL/GenBank/DDBJ databases">
        <title>Genomic Encyclopedia of Type Strains, Phase IV (KMG-IV): sequencing the most valuable type-strain genomes for metagenomic binning, comparative biology and taxonomic classification.</title>
        <authorList>
            <person name="Goeker M."/>
        </authorList>
    </citation>
    <scope>NUCLEOTIDE SEQUENCE [LARGE SCALE GENOMIC DNA]</scope>
    <source>
        <strain evidence="5 6">DSM 103236</strain>
    </source>
</reference>
<reference evidence="7" key="2">
    <citation type="journal article" date="2019" name="Int. J. Syst. Evol. Microbiol.">
        <title>The Global Catalogue of Microorganisms (GCM) 10K type strain sequencing project: providing services to taxonomists for standard genome sequencing and annotation.</title>
        <authorList>
            <consortium name="The Broad Institute Genomics Platform"/>
            <consortium name="The Broad Institute Genome Sequencing Center for Infectious Disease"/>
            <person name="Wu L."/>
            <person name="Ma J."/>
        </authorList>
    </citation>
    <scope>NUCLEOTIDE SEQUENCE [LARGE SCALE GENOMIC DNA]</scope>
    <source>
        <strain evidence="7">CGMCC 1.15644</strain>
    </source>
</reference>
<dbReference type="Pfam" id="PF00072">
    <property type="entry name" value="Response_reg"/>
    <property type="match status" value="1"/>
</dbReference>
<dbReference type="OrthoDB" id="2168082at2"/>
<gene>
    <name evidence="5" type="ORF">EV200_104270</name>
    <name evidence="4" type="ORF">GCM10011413_11460</name>
</gene>